<comment type="caution">
    <text evidence="10">The sequence shown here is derived from an EMBL/GenBank/DDBJ whole genome shotgun (WGS) entry which is preliminary data.</text>
</comment>
<keyword evidence="4 8" id="KW-0812">Transmembrane</keyword>
<evidence type="ECO:0000256" key="5">
    <source>
        <dbReference type="ARBA" id="ARBA00022989"/>
    </source>
</evidence>
<dbReference type="Pfam" id="PF02397">
    <property type="entry name" value="Bac_transf"/>
    <property type="match status" value="1"/>
</dbReference>
<feature type="transmembrane region" description="Helical" evidence="8">
    <location>
        <begin position="35"/>
        <end position="56"/>
    </location>
</feature>
<dbReference type="EMBL" id="VRSW01000001">
    <property type="protein sequence ID" value="TXK06309.1"/>
    <property type="molecule type" value="Genomic_DNA"/>
</dbReference>
<organism evidence="10 11">
    <name type="scientific">Microbacterium mitrae</name>
    <dbReference type="NCBI Taxonomy" id="664640"/>
    <lineage>
        <taxon>Bacteria</taxon>
        <taxon>Bacillati</taxon>
        <taxon>Actinomycetota</taxon>
        <taxon>Actinomycetes</taxon>
        <taxon>Micrococcales</taxon>
        <taxon>Microbacteriaceae</taxon>
        <taxon>Microbacterium</taxon>
    </lineage>
</organism>
<reference evidence="10 11" key="1">
    <citation type="submission" date="2019-08" db="EMBL/GenBank/DDBJ databases">
        <authorList>
            <person name="Dong K."/>
        </authorList>
    </citation>
    <scope>NUCLEOTIDE SEQUENCE [LARGE SCALE GENOMIC DNA]</scope>
    <source>
        <strain evidence="10 11">M4-8</strain>
    </source>
</reference>
<comment type="subcellular location">
    <subcellularLocation>
        <location evidence="1">Membrane</location>
        <topology evidence="1">Multi-pass membrane protein</topology>
    </subcellularLocation>
</comment>
<dbReference type="AlphaFoldDB" id="A0A5C8HSL1"/>
<keyword evidence="3 10" id="KW-0808">Transferase</keyword>
<evidence type="ECO:0000256" key="4">
    <source>
        <dbReference type="ARBA" id="ARBA00022692"/>
    </source>
</evidence>
<dbReference type="Proteomes" id="UP000321196">
    <property type="component" value="Unassembled WGS sequence"/>
</dbReference>
<evidence type="ECO:0000256" key="6">
    <source>
        <dbReference type="ARBA" id="ARBA00023136"/>
    </source>
</evidence>
<dbReference type="InterPro" id="IPR017475">
    <property type="entry name" value="EPS_sugar_tfrase"/>
</dbReference>
<dbReference type="GO" id="GO:0016780">
    <property type="term" value="F:phosphotransferase activity, for other substituted phosphate groups"/>
    <property type="evidence" value="ECO:0007669"/>
    <property type="project" value="TreeGrafter"/>
</dbReference>
<evidence type="ECO:0000256" key="1">
    <source>
        <dbReference type="ARBA" id="ARBA00004141"/>
    </source>
</evidence>
<protein>
    <submittedName>
        <fullName evidence="10">Sugar transferase</fullName>
    </submittedName>
</protein>
<dbReference type="NCBIfam" id="TIGR03025">
    <property type="entry name" value="EPS_sugtrans"/>
    <property type="match status" value="1"/>
</dbReference>
<proteinExistence type="inferred from homology"/>
<dbReference type="PANTHER" id="PTHR30576:SF10">
    <property type="entry name" value="SLL5057 PROTEIN"/>
    <property type="match status" value="1"/>
</dbReference>
<evidence type="ECO:0000313" key="11">
    <source>
        <dbReference type="Proteomes" id="UP000321196"/>
    </source>
</evidence>
<evidence type="ECO:0000256" key="2">
    <source>
        <dbReference type="ARBA" id="ARBA00006464"/>
    </source>
</evidence>
<dbReference type="InterPro" id="IPR003362">
    <property type="entry name" value="Bact_transf"/>
</dbReference>
<feature type="transmembrane region" description="Helical" evidence="8">
    <location>
        <begin position="303"/>
        <end position="322"/>
    </location>
</feature>
<feature type="compositionally biased region" description="Basic and acidic residues" evidence="7">
    <location>
        <begin position="11"/>
        <end position="22"/>
    </location>
</feature>
<dbReference type="GO" id="GO:0016020">
    <property type="term" value="C:membrane"/>
    <property type="evidence" value="ECO:0007669"/>
    <property type="project" value="UniProtKB-SubCell"/>
</dbReference>
<evidence type="ECO:0000313" key="10">
    <source>
        <dbReference type="EMBL" id="TXK06309.1"/>
    </source>
</evidence>
<name>A0A5C8HSL1_9MICO</name>
<dbReference type="Pfam" id="PF13727">
    <property type="entry name" value="CoA_binding_3"/>
    <property type="match status" value="1"/>
</dbReference>
<evidence type="ECO:0000256" key="8">
    <source>
        <dbReference type="SAM" id="Phobius"/>
    </source>
</evidence>
<feature type="transmembrane region" description="Helical" evidence="8">
    <location>
        <begin position="68"/>
        <end position="85"/>
    </location>
</feature>
<evidence type="ECO:0000256" key="7">
    <source>
        <dbReference type="SAM" id="MobiDB-lite"/>
    </source>
</evidence>
<comment type="similarity">
    <text evidence="2">Belongs to the bacterial sugar transferase family.</text>
</comment>
<accession>A0A5C8HSL1</accession>
<feature type="domain" description="Bacterial sugar transferase" evidence="9">
    <location>
        <begin position="298"/>
        <end position="486"/>
    </location>
</feature>
<gene>
    <name evidence="10" type="ORF">FVP60_04950</name>
</gene>
<evidence type="ECO:0000259" key="9">
    <source>
        <dbReference type="Pfam" id="PF02397"/>
    </source>
</evidence>
<keyword evidence="11" id="KW-1185">Reference proteome</keyword>
<evidence type="ECO:0000256" key="3">
    <source>
        <dbReference type="ARBA" id="ARBA00022679"/>
    </source>
</evidence>
<keyword evidence="6 8" id="KW-0472">Membrane</keyword>
<feature type="transmembrane region" description="Helical" evidence="8">
    <location>
        <begin position="106"/>
        <end position="126"/>
    </location>
</feature>
<dbReference type="OrthoDB" id="9808602at2"/>
<feature type="region of interest" description="Disordered" evidence="7">
    <location>
        <begin position="1"/>
        <end position="24"/>
    </location>
</feature>
<keyword evidence="5 8" id="KW-1133">Transmembrane helix</keyword>
<dbReference type="PANTHER" id="PTHR30576">
    <property type="entry name" value="COLANIC BIOSYNTHESIS UDP-GLUCOSE LIPID CARRIER TRANSFERASE"/>
    <property type="match status" value="1"/>
</dbReference>
<feature type="transmembrane region" description="Helical" evidence="8">
    <location>
        <begin position="132"/>
        <end position="151"/>
    </location>
</feature>
<sequence>MSLPPSPSEDVPDHVGERENPRRHSTWTQRYAGRLIYGDIAIVAVTLVTFALVFVPNAHLSWPGGPDLPYAIPLGIIGILWLLCLDGFESRDRHIVGDGVLEYRRVMSATGFLFALVISIAFFFRIEISRLIFVLAIPVGLLFLLLGRWGWRQWLRKRQSRGAYVYRAVVVGERAKVAHVVRAMRRAREYGYVITGAITPNGMPETIDDVPVLGNLQNTMKAMATAGADTLILAGSDELDPATMRRLGWSVADHNMNWVVAPALTDVAGPRIHARPVAGLPLVHVDFPRLEGYRRVVKRTFDIVGGGLALILVSPILFYAAYRIRREGPGPILYCQDRVGRHGTTFSMLKFRSMVVGADDQLKGLLDLQGTHDRPFHKINDDPRITKSGAFMRRHSIDELPQLINVLRGEMSLVGPRPQRSDEVKLYNNGTERRLLVKPGMSGLWQVSGRSSLSAEDSIRLDLYYVENWSFAQDIQILFRTFKAVLRPGTTAH</sequence>